<gene>
    <name evidence="2" type="ORF">CAZ10_10555</name>
</gene>
<organism evidence="2 3">
    <name type="scientific">Pseudomonas aeruginosa</name>
    <dbReference type="NCBI Taxonomy" id="287"/>
    <lineage>
        <taxon>Bacteria</taxon>
        <taxon>Pseudomonadati</taxon>
        <taxon>Pseudomonadota</taxon>
        <taxon>Gammaproteobacteria</taxon>
        <taxon>Pseudomonadales</taxon>
        <taxon>Pseudomonadaceae</taxon>
        <taxon>Pseudomonas</taxon>
    </lineage>
</organism>
<dbReference type="RefSeq" id="WP_065327762.1">
    <property type="nucleotide sequence ID" value="NZ_NFFZ01000004.1"/>
</dbReference>
<evidence type="ECO:0000259" key="1">
    <source>
        <dbReference type="Pfam" id="PF13708"/>
    </source>
</evidence>
<evidence type="ECO:0000313" key="2">
    <source>
        <dbReference type="EMBL" id="OTI63261.1"/>
    </source>
</evidence>
<dbReference type="EMBL" id="NFFZ01000004">
    <property type="protein sequence ID" value="OTI63261.1"/>
    <property type="molecule type" value="Genomic_DNA"/>
</dbReference>
<dbReference type="Pfam" id="PF13708">
    <property type="entry name" value="DUF4942"/>
    <property type="match status" value="1"/>
</dbReference>
<accession>A0A241XRY1</accession>
<evidence type="ECO:0000313" key="3">
    <source>
        <dbReference type="Proteomes" id="UP000194857"/>
    </source>
</evidence>
<name>A0A241XRY1_PSEAI</name>
<proteinExistence type="predicted"/>
<sequence>MTFRKQVALPTSLTDLLTARQDAMRLIEDSHRTLQMAEEVLAPYGHNLMPYEAQPRESLDRIRKELDGKLWRRAMDLTGFKQLMDAEEADKFEKSLFPSPAEFTDANVRATFIELQIRSEEMFRRGVFNVFRHLSDDYRRNKAEPFRMGSSIIMRSMVRHAMRRGLCISDSMNNYAGNKLNDIDRVVKTLDKKRFDPRSLEAAMNEVFENRGVYEDEYFRAKSFKNGNLHLEFKRLDLLDKLNEQIADYYTYNALADGRAA</sequence>
<dbReference type="Proteomes" id="UP000194857">
    <property type="component" value="Unassembled WGS sequence"/>
</dbReference>
<dbReference type="InterPro" id="IPR031339">
    <property type="entry name" value="DUF4942"/>
</dbReference>
<feature type="domain" description="DUF4942" evidence="1">
    <location>
        <begin position="64"/>
        <end position="250"/>
    </location>
</feature>
<dbReference type="AlphaFoldDB" id="A0A241XRY1"/>
<reference evidence="2 3" key="1">
    <citation type="submission" date="2017-05" db="EMBL/GenBank/DDBJ databases">
        <authorList>
            <person name="Song R."/>
            <person name="Chenine A.L."/>
            <person name="Ruprecht R.M."/>
        </authorList>
    </citation>
    <scope>NUCLEOTIDE SEQUENCE [LARGE SCALE GENOMIC DNA]</scope>
    <source>
        <strain evidence="2 3">S567_C10_BS</strain>
    </source>
</reference>
<comment type="caution">
    <text evidence="2">The sequence shown here is derived from an EMBL/GenBank/DDBJ whole genome shotgun (WGS) entry which is preliminary data.</text>
</comment>
<protein>
    <recommendedName>
        <fullName evidence="1">DUF4942 domain-containing protein</fullName>
    </recommendedName>
</protein>